<accession>A0A2W7C0W4</accession>
<name>A0A2W7C0W4_9HYPH</name>
<dbReference type="EMBL" id="MZXV01000042">
    <property type="protein sequence ID" value="PZV36725.1"/>
    <property type="molecule type" value="Genomic_DNA"/>
</dbReference>
<gene>
    <name evidence="2" type="ORF">B5V02_20410</name>
</gene>
<reference evidence="3" key="1">
    <citation type="submission" date="2017-03" db="EMBL/GenBank/DDBJ databases">
        <authorList>
            <person name="Safronova V.I."/>
            <person name="Sazanova A.L."/>
            <person name="Chirak E.R."/>
        </authorList>
    </citation>
    <scope>NUCLEOTIDE SEQUENCE [LARGE SCALE GENOMIC DNA]</scope>
    <source>
        <strain evidence="3">Ach-343</strain>
    </source>
</reference>
<protein>
    <submittedName>
        <fullName evidence="2">Acetoin dehydrogenase dihydrolipoyllysine-residue acetyltransferase subunit</fullName>
    </submittedName>
</protein>
<dbReference type="Pfam" id="PF00364">
    <property type="entry name" value="Biotin_lipoyl"/>
    <property type="match status" value="1"/>
</dbReference>
<dbReference type="InterPro" id="IPR011053">
    <property type="entry name" value="Single_hybrid_motif"/>
</dbReference>
<evidence type="ECO:0000313" key="3">
    <source>
        <dbReference type="Proteomes" id="UP000248616"/>
    </source>
</evidence>
<dbReference type="PANTHER" id="PTHR43798:SF33">
    <property type="entry name" value="HYDROLASE, PUTATIVE (AFU_ORTHOLOGUE AFUA_2G14860)-RELATED"/>
    <property type="match status" value="1"/>
</dbReference>
<dbReference type="CDD" id="cd06849">
    <property type="entry name" value="lipoyl_domain"/>
    <property type="match status" value="1"/>
</dbReference>
<organism evidence="2 3">
    <name type="scientific">Mesorhizobium kowhaii</name>
    <dbReference type="NCBI Taxonomy" id="1300272"/>
    <lineage>
        <taxon>Bacteria</taxon>
        <taxon>Pseudomonadati</taxon>
        <taxon>Pseudomonadota</taxon>
        <taxon>Alphaproteobacteria</taxon>
        <taxon>Hyphomicrobiales</taxon>
        <taxon>Phyllobacteriaceae</taxon>
        <taxon>Mesorhizobium</taxon>
    </lineage>
</organism>
<comment type="caution">
    <text evidence="2">The sequence shown here is derived from an EMBL/GenBank/DDBJ whole genome shotgun (WGS) entry which is preliminary data.</text>
</comment>
<keyword evidence="2" id="KW-0808">Transferase</keyword>
<dbReference type="Gene3D" id="2.40.50.100">
    <property type="match status" value="1"/>
</dbReference>
<proteinExistence type="predicted"/>
<dbReference type="GO" id="GO:0016020">
    <property type="term" value="C:membrane"/>
    <property type="evidence" value="ECO:0007669"/>
    <property type="project" value="TreeGrafter"/>
</dbReference>
<dbReference type="InterPro" id="IPR050266">
    <property type="entry name" value="AB_hydrolase_sf"/>
</dbReference>
<dbReference type="SUPFAM" id="SSF51230">
    <property type="entry name" value="Single hybrid motif"/>
    <property type="match status" value="1"/>
</dbReference>
<dbReference type="AlphaFoldDB" id="A0A2W7C0W4"/>
<dbReference type="Gene3D" id="3.40.50.1820">
    <property type="entry name" value="alpha/beta hydrolase"/>
    <property type="match status" value="1"/>
</dbReference>
<dbReference type="GO" id="GO:0016740">
    <property type="term" value="F:transferase activity"/>
    <property type="evidence" value="ECO:0007669"/>
    <property type="project" value="UniProtKB-KW"/>
</dbReference>
<evidence type="ECO:0000313" key="2">
    <source>
        <dbReference type="EMBL" id="PZV36725.1"/>
    </source>
</evidence>
<evidence type="ECO:0000259" key="1">
    <source>
        <dbReference type="PROSITE" id="PS50968"/>
    </source>
</evidence>
<dbReference type="NCBIfam" id="NF011457">
    <property type="entry name" value="PRK14875.1"/>
    <property type="match status" value="1"/>
</dbReference>
<keyword evidence="3" id="KW-1185">Reference proteome</keyword>
<dbReference type="OrthoDB" id="9804723at2"/>
<feature type="domain" description="Lipoyl-binding" evidence="1">
    <location>
        <begin position="18"/>
        <end position="93"/>
    </location>
</feature>
<dbReference type="PANTHER" id="PTHR43798">
    <property type="entry name" value="MONOACYLGLYCEROL LIPASE"/>
    <property type="match status" value="1"/>
</dbReference>
<dbReference type="PRINTS" id="PR00111">
    <property type="entry name" value="ABHYDROLASE"/>
</dbReference>
<dbReference type="SUPFAM" id="SSF53474">
    <property type="entry name" value="alpha/beta-Hydrolases"/>
    <property type="match status" value="1"/>
</dbReference>
<dbReference type="InterPro" id="IPR000089">
    <property type="entry name" value="Biotin_lipoyl"/>
</dbReference>
<dbReference type="InterPro" id="IPR029058">
    <property type="entry name" value="AB_hydrolase_fold"/>
</dbReference>
<dbReference type="RefSeq" id="WP_111545969.1">
    <property type="nucleotide sequence ID" value="NZ_MZXV01000042.1"/>
</dbReference>
<sequence>MPEKEHGVAAEHLVATLITPILMPKWGLSMEEGQIVHWWKSVGDRFAEGEDLVDIETAKVNNVYEAPLSGMLRRIVADVGETVSVGGLMAVSSEPDISDADIDAFISAFQESFVPKADAGSDSLALTRSRIHAGGHELEVGIAGEGDTVILIHGFSSNSQSWDLNLPTLAQRGRVITIDLPGHGASSKDVREGSLSDLATAVGTALDTLAVGGAHLVGHSLGGAIAMQLTLDRPDRFRSLVLVAPAGLPGGSVNRDFLDGIVDGQRARDLKPWLEMLFHNPDLVSEELIEEVARYKRIDGVEESLSVIRDHLVANGSFGHLANSLAALPPTLVVLGDDDRIVGSPNTAGLPDSWRVITLNGAGHMPHVERASEFNDVLTSFLDENA</sequence>
<dbReference type="Pfam" id="PF12697">
    <property type="entry name" value="Abhydrolase_6"/>
    <property type="match status" value="1"/>
</dbReference>
<dbReference type="PROSITE" id="PS50968">
    <property type="entry name" value="BIOTINYL_LIPOYL"/>
    <property type="match status" value="1"/>
</dbReference>
<dbReference type="InterPro" id="IPR000073">
    <property type="entry name" value="AB_hydrolase_1"/>
</dbReference>
<dbReference type="Proteomes" id="UP000248616">
    <property type="component" value="Unassembled WGS sequence"/>
</dbReference>